<dbReference type="EMBL" id="JAPFQI010000002">
    <property type="protein sequence ID" value="MCW8085272.1"/>
    <property type="molecule type" value="Genomic_DNA"/>
</dbReference>
<dbReference type="Proteomes" id="UP001526430">
    <property type="component" value="Unassembled WGS sequence"/>
</dbReference>
<proteinExistence type="predicted"/>
<gene>
    <name evidence="1" type="ORF">OF850_06515</name>
</gene>
<organism evidence="1 2">
    <name type="scientific">Sabulicella glaciei</name>
    <dbReference type="NCBI Taxonomy" id="2984948"/>
    <lineage>
        <taxon>Bacteria</taxon>
        <taxon>Pseudomonadati</taxon>
        <taxon>Pseudomonadota</taxon>
        <taxon>Alphaproteobacteria</taxon>
        <taxon>Acetobacterales</taxon>
        <taxon>Acetobacteraceae</taxon>
        <taxon>Sabulicella</taxon>
    </lineage>
</organism>
<reference evidence="1 2" key="1">
    <citation type="submission" date="2022-10" db="EMBL/GenBank/DDBJ databases">
        <title>Roseococcus glaciei nov., sp. nov., isolated from glacier.</title>
        <authorList>
            <person name="Liu Q."/>
            <person name="Xin Y.-H."/>
        </authorList>
    </citation>
    <scope>NUCLEOTIDE SEQUENCE [LARGE SCALE GENOMIC DNA]</scope>
    <source>
        <strain evidence="1 2">MDT2-1-1</strain>
    </source>
</reference>
<name>A0ABT3NSX6_9PROT</name>
<evidence type="ECO:0000313" key="1">
    <source>
        <dbReference type="EMBL" id="MCW8085272.1"/>
    </source>
</evidence>
<evidence type="ECO:0000313" key="2">
    <source>
        <dbReference type="Proteomes" id="UP001526430"/>
    </source>
</evidence>
<comment type="caution">
    <text evidence="1">The sequence shown here is derived from an EMBL/GenBank/DDBJ whole genome shotgun (WGS) entry which is preliminary data.</text>
</comment>
<keyword evidence="2" id="KW-1185">Reference proteome</keyword>
<accession>A0ABT3NSX6</accession>
<dbReference type="RefSeq" id="WP_301589131.1">
    <property type="nucleotide sequence ID" value="NZ_JAPFQI010000002.1"/>
</dbReference>
<sequence>MGGLRGGRLEAKDVAAKLRLTTAALGISGQKELCAAFRRVNPDTDFDLDRSYKWMQARSQPRSAQVYDDWAAVCGLRRPGAWVAASSLGEFAAALGARHGLDPAVLRRRAGLEDDAAPTASQRAAAGTRDEHYLIGAYACFSHAQSPYYCDRIVRGALALGVAPQAADGEAAPGLVAQFSQALPSGLARISGPAFRGAGRALTLSLHEDSSAGASPVCFSLVLPAPPGSLIAGIMSGFTMIDPAGQPPYATRVAMVRVPAPIATVAATGGYMDPAPLSLARELATLGLVIADPAGFEALLTRFLSAAGEGRPGTARVPMDEQAALAAACDRAWFDTLAARGSAAAPEIPAPALRDA</sequence>
<protein>
    <submittedName>
        <fullName evidence="1">Uncharacterized protein</fullName>
    </submittedName>
</protein>